<feature type="region of interest" description="Disordered" evidence="1">
    <location>
        <begin position="68"/>
        <end position="88"/>
    </location>
</feature>
<evidence type="ECO:0000256" key="1">
    <source>
        <dbReference type="SAM" id="MobiDB-lite"/>
    </source>
</evidence>
<dbReference type="HOGENOM" id="CLU_171778_0_0_11"/>
<accession>B2HL22</accession>
<sequence>MLADTLTARERPGVEITPDWIQSQAAAVIETISKSRSTWERNHVFAEAQRSVRTEGAALDPRVAVAITDTALQEPHSIPRPRSAHKSR</sequence>
<dbReference type="STRING" id="216594.MMAR_3582"/>
<evidence type="ECO:0000313" key="2">
    <source>
        <dbReference type="EMBL" id="ACC41998.1"/>
    </source>
</evidence>
<dbReference type="OrthoDB" id="4524286at2"/>
<gene>
    <name evidence="2" type="ordered locus">MMAR_3582</name>
</gene>
<dbReference type="EMBL" id="CP000854">
    <property type="protein sequence ID" value="ACC41998.1"/>
    <property type="molecule type" value="Genomic_DNA"/>
</dbReference>
<dbReference type="Proteomes" id="UP000001190">
    <property type="component" value="Chromosome"/>
</dbReference>
<name>B2HL22_MYCMM</name>
<keyword evidence="3" id="KW-1185">Reference proteome</keyword>
<evidence type="ECO:0000313" key="3">
    <source>
        <dbReference type="Proteomes" id="UP000001190"/>
    </source>
</evidence>
<organism evidence="2 3">
    <name type="scientific">Mycobacterium marinum (strain ATCC BAA-535 / M)</name>
    <dbReference type="NCBI Taxonomy" id="216594"/>
    <lineage>
        <taxon>Bacteria</taxon>
        <taxon>Bacillati</taxon>
        <taxon>Actinomycetota</taxon>
        <taxon>Actinomycetes</taxon>
        <taxon>Mycobacteriales</taxon>
        <taxon>Mycobacteriaceae</taxon>
        <taxon>Mycobacterium</taxon>
        <taxon>Mycobacterium ulcerans group</taxon>
    </lineage>
</organism>
<dbReference type="KEGG" id="mmi:MMAR_3582"/>
<dbReference type="AlphaFoldDB" id="B2HL22"/>
<proteinExistence type="predicted"/>
<reference evidence="2 3" key="1">
    <citation type="journal article" date="2008" name="Genome Res.">
        <title>Insights from the complete genome sequence of Mycobacterium marinum on the evolution of Mycobacterium tuberculosis.</title>
        <authorList>
            <person name="Stinear T.P."/>
            <person name="Seemann T."/>
            <person name="Harrison P.F."/>
            <person name="Jenkin G.A."/>
            <person name="Davies J.K."/>
            <person name="Johnson P.D."/>
            <person name="Abdellah Z."/>
            <person name="Arrowsmith C."/>
            <person name="Chillingworth T."/>
            <person name="Churcher C."/>
            <person name="Clarke K."/>
            <person name="Cronin A."/>
            <person name="Davis P."/>
            <person name="Goodhead I."/>
            <person name="Holroyd N."/>
            <person name="Jagels K."/>
            <person name="Lord A."/>
            <person name="Moule S."/>
            <person name="Mungall K."/>
            <person name="Norbertczak H."/>
            <person name="Quail M.A."/>
            <person name="Rabbinowitsch E."/>
            <person name="Walker D."/>
            <person name="White B."/>
            <person name="Whitehead S."/>
            <person name="Small P.L."/>
            <person name="Brosch R."/>
            <person name="Ramakrishnan L."/>
            <person name="Fischbach M.A."/>
            <person name="Parkhill J."/>
            <person name="Cole S.T."/>
        </authorList>
    </citation>
    <scope>NUCLEOTIDE SEQUENCE [LARGE SCALE GENOMIC DNA]</scope>
    <source>
        <strain evidence="3">ATCC BAA-535 / M</strain>
    </source>
</reference>
<protein>
    <submittedName>
        <fullName evidence="2">Uncharacterized protein</fullName>
    </submittedName>
</protein>